<dbReference type="InterPro" id="IPR045318">
    <property type="entry name" value="EZH1/2-like"/>
</dbReference>
<dbReference type="GO" id="GO:0046976">
    <property type="term" value="F:histone H3K27 methyltransferase activity"/>
    <property type="evidence" value="ECO:0007669"/>
    <property type="project" value="TreeGrafter"/>
</dbReference>
<evidence type="ECO:0000313" key="5">
    <source>
        <dbReference type="Proteomes" id="UP000521872"/>
    </source>
</evidence>
<dbReference type="PANTHER" id="PTHR45747">
    <property type="entry name" value="HISTONE-LYSINE N-METHYLTRANSFERASE E(Z)"/>
    <property type="match status" value="1"/>
</dbReference>
<dbReference type="Gene3D" id="2.170.270.10">
    <property type="entry name" value="SET domain"/>
    <property type="match status" value="1"/>
</dbReference>
<evidence type="ECO:0000256" key="1">
    <source>
        <dbReference type="ARBA" id="ARBA00023015"/>
    </source>
</evidence>
<dbReference type="SUPFAM" id="SSF82199">
    <property type="entry name" value="SET domain"/>
    <property type="match status" value="1"/>
</dbReference>
<organism evidence="4 5">
    <name type="scientific">Agrocybe pediades</name>
    <dbReference type="NCBI Taxonomy" id="84607"/>
    <lineage>
        <taxon>Eukaryota</taxon>
        <taxon>Fungi</taxon>
        <taxon>Dikarya</taxon>
        <taxon>Basidiomycota</taxon>
        <taxon>Agaricomycotina</taxon>
        <taxon>Agaricomycetes</taxon>
        <taxon>Agaricomycetidae</taxon>
        <taxon>Agaricales</taxon>
        <taxon>Agaricineae</taxon>
        <taxon>Strophariaceae</taxon>
        <taxon>Agrocybe</taxon>
    </lineage>
</organism>
<protein>
    <recommendedName>
        <fullName evidence="3">SET domain-containing protein</fullName>
    </recommendedName>
</protein>
<dbReference type="Pfam" id="PF00856">
    <property type="entry name" value="SET"/>
    <property type="match status" value="1"/>
</dbReference>
<dbReference type="GO" id="GO:0035098">
    <property type="term" value="C:ESC/E(Z) complex"/>
    <property type="evidence" value="ECO:0007669"/>
    <property type="project" value="TreeGrafter"/>
</dbReference>
<dbReference type="GO" id="GO:0031507">
    <property type="term" value="P:heterochromatin formation"/>
    <property type="evidence" value="ECO:0007669"/>
    <property type="project" value="TreeGrafter"/>
</dbReference>
<comment type="caution">
    <text evidence="4">The sequence shown here is derived from an EMBL/GenBank/DDBJ whole genome shotgun (WGS) entry which is preliminary data.</text>
</comment>
<dbReference type="PANTHER" id="PTHR45747:SF4">
    <property type="entry name" value="HISTONE-LYSINE N-METHYLTRANSFERASE E(Z)"/>
    <property type="match status" value="1"/>
</dbReference>
<dbReference type="GO" id="GO:0003682">
    <property type="term" value="F:chromatin binding"/>
    <property type="evidence" value="ECO:0007669"/>
    <property type="project" value="TreeGrafter"/>
</dbReference>
<dbReference type="InterPro" id="IPR046341">
    <property type="entry name" value="SET_dom_sf"/>
</dbReference>
<accession>A0A8H4QN88</accession>
<evidence type="ECO:0000313" key="4">
    <source>
        <dbReference type="EMBL" id="KAF4613795.1"/>
    </source>
</evidence>
<proteinExistence type="predicted"/>
<reference evidence="4 5" key="1">
    <citation type="submission" date="2019-12" db="EMBL/GenBank/DDBJ databases">
        <authorList>
            <person name="Floudas D."/>
            <person name="Bentzer J."/>
            <person name="Ahren D."/>
            <person name="Johansson T."/>
            <person name="Persson P."/>
            <person name="Tunlid A."/>
        </authorList>
    </citation>
    <scope>NUCLEOTIDE SEQUENCE [LARGE SCALE GENOMIC DNA]</scope>
    <source>
        <strain evidence="4 5">CBS 102.39</strain>
    </source>
</reference>
<gene>
    <name evidence="4" type="ORF">D9613_007726</name>
</gene>
<dbReference type="EMBL" id="JAACJL010000045">
    <property type="protein sequence ID" value="KAF4613795.1"/>
    <property type="molecule type" value="Genomic_DNA"/>
</dbReference>
<evidence type="ECO:0000259" key="3">
    <source>
        <dbReference type="PROSITE" id="PS50280"/>
    </source>
</evidence>
<keyword evidence="1" id="KW-0805">Transcription regulation</keyword>
<dbReference type="PROSITE" id="PS50280">
    <property type="entry name" value="SET"/>
    <property type="match status" value="1"/>
</dbReference>
<keyword evidence="5" id="KW-1185">Reference proteome</keyword>
<sequence>MEFNARTDLNPIFLHIPTEYVGEIFDGEQMAALGTLQNYAGLNYAFGLTGENLSLDSWFIGNETRYLNHSREANCSATVFRIDGDLRIVLQTDEPVKAGEELYLNYGEKYWQGREPGEAD</sequence>
<dbReference type="Proteomes" id="UP000521872">
    <property type="component" value="Unassembled WGS sequence"/>
</dbReference>
<name>A0A8H4QN88_9AGAR</name>
<feature type="domain" description="SET" evidence="3">
    <location>
        <begin position="1"/>
        <end position="107"/>
    </location>
</feature>
<evidence type="ECO:0000256" key="2">
    <source>
        <dbReference type="ARBA" id="ARBA00023163"/>
    </source>
</evidence>
<dbReference type="InterPro" id="IPR001214">
    <property type="entry name" value="SET_dom"/>
</dbReference>
<dbReference type="AlphaFoldDB" id="A0A8H4QN88"/>
<keyword evidence="2" id="KW-0804">Transcription</keyword>